<name>A0A9D1PLA1_9BACI</name>
<dbReference type="Proteomes" id="UP000823937">
    <property type="component" value="Unassembled WGS sequence"/>
</dbReference>
<dbReference type="PRINTS" id="PR00111">
    <property type="entry name" value="ABHYDROLASE"/>
</dbReference>
<comment type="pathway">
    <text evidence="3">Quinol/quinone metabolism; 1,4-dihydroxy-2-naphthoate biosynthesis; 1,4-dihydroxy-2-naphthoate from chorismate: step 3/7.</text>
</comment>
<comment type="function">
    <text evidence="3">Catalyzes a proton abstraction reaction that results in 2,5-elimination of pyruvate from 2-succinyl-5-enolpyruvyl-6-hydroxy-3-cyclohexene-1-carboxylate (SEPHCHC) and the formation of 2-succinyl-6-hydroxy-2,4-cyclohexadiene-1-carboxylate (SHCHC).</text>
</comment>
<dbReference type="Pfam" id="PF00561">
    <property type="entry name" value="Abhydrolase_1"/>
    <property type="match status" value="1"/>
</dbReference>
<evidence type="ECO:0000313" key="5">
    <source>
        <dbReference type="EMBL" id="HIV74042.1"/>
    </source>
</evidence>
<accession>A0A9D1PLA1</accession>
<dbReference type="GO" id="GO:0070205">
    <property type="term" value="F:2-succinyl-6-hydroxy-2,4-cyclohexadiene-1-carboxylate synthase activity"/>
    <property type="evidence" value="ECO:0007669"/>
    <property type="project" value="UniProtKB-UniRule"/>
</dbReference>
<dbReference type="SUPFAM" id="SSF53474">
    <property type="entry name" value="alpha/beta-Hydrolases"/>
    <property type="match status" value="1"/>
</dbReference>
<keyword evidence="2 3" id="KW-0456">Lyase</keyword>
<proteinExistence type="inferred from homology"/>
<comment type="catalytic activity">
    <reaction evidence="3">
        <text>5-enolpyruvoyl-6-hydroxy-2-succinyl-cyclohex-3-ene-1-carboxylate = (1R,6R)-6-hydroxy-2-succinyl-cyclohexa-2,4-diene-1-carboxylate + pyruvate</text>
        <dbReference type="Rhea" id="RHEA:25597"/>
        <dbReference type="ChEBI" id="CHEBI:15361"/>
        <dbReference type="ChEBI" id="CHEBI:58689"/>
        <dbReference type="ChEBI" id="CHEBI:58818"/>
        <dbReference type="EC" id="4.2.99.20"/>
    </reaction>
</comment>
<dbReference type="HAMAP" id="MF_01660">
    <property type="entry name" value="MenH"/>
    <property type="match status" value="1"/>
</dbReference>
<reference evidence="5" key="1">
    <citation type="journal article" date="2021" name="PeerJ">
        <title>Extensive microbial diversity within the chicken gut microbiome revealed by metagenomics and culture.</title>
        <authorList>
            <person name="Gilroy R."/>
            <person name="Ravi A."/>
            <person name="Getino M."/>
            <person name="Pursley I."/>
            <person name="Horton D.L."/>
            <person name="Alikhan N.F."/>
            <person name="Baker D."/>
            <person name="Gharbi K."/>
            <person name="Hall N."/>
            <person name="Watson M."/>
            <person name="Adriaenssens E.M."/>
            <person name="Foster-Nyarko E."/>
            <person name="Jarju S."/>
            <person name="Secka A."/>
            <person name="Antonio M."/>
            <person name="Oren A."/>
            <person name="Chaudhuri R.R."/>
            <person name="La Ragione R."/>
            <person name="Hildebrand F."/>
            <person name="Pallen M.J."/>
        </authorList>
    </citation>
    <scope>NUCLEOTIDE SEQUENCE</scope>
    <source>
        <strain evidence="5">CHK169-2315</strain>
    </source>
</reference>
<organism evidence="5 6">
    <name type="scientific">Candidatus Pseudogracilibacillus intestinigallinarum</name>
    <dbReference type="NCBI Taxonomy" id="2838742"/>
    <lineage>
        <taxon>Bacteria</taxon>
        <taxon>Bacillati</taxon>
        <taxon>Bacillota</taxon>
        <taxon>Bacilli</taxon>
        <taxon>Bacillales</taxon>
        <taxon>Bacillaceae</taxon>
        <taxon>Pseudogracilibacillus</taxon>
    </lineage>
</organism>
<dbReference type="PANTHER" id="PTHR42916:SF1">
    <property type="entry name" value="PROTEIN PHYLLO, CHLOROPLASTIC"/>
    <property type="match status" value="1"/>
</dbReference>
<dbReference type="EMBL" id="DXHX01000043">
    <property type="protein sequence ID" value="HIV74042.1"/>
    <property type="molecule type" value="Genomic_DNA"/>
</dbReference>
<keyword evidence="1 3" id="KW-0474">Menaquinone biosynthesis</keyword>
<dbReference type="GO" id="GO:0009234">
    <property type="term" value="P:menaquinone biosynthetic process"/>
    <property type="evidence" value="ECO:0007669"/>
    <property type="project" value="UniProtKB-UniRule"/>
</dbReference>
<dbReference type="Gene3D" id="3.40.50.1820">
    <property type="entry name" value="alpha/beta hydrolase"/>
    <property type="match status" value="1"/>
</dbReference>
<comment type="subunit">
    <text evidence="3">Monomer.</text>
</comment>
<dbReference type="EC" id="4.2.99.20" evidence="3"/>
<comment type="caution">
    <text evidence="5">The sequence shown here is derived from an EMBL/GenBank/DDBJ whole genome shotgun (WGS) entry which is preliminary data.</text>
</comment>
<evidence type="ECO:0000259" key="4">
    <source>
        <dbReference type="Pfam" id="PF00561"/>
    </source>
</evidence>
<dbReference type="PANTHER" id="PTHR42916">
    <property type="entry name" value="2-SUCCINYL-5-ENOLPYRUVYL-6-HYDROXY-3-CYCLOHEXENE-1-CARBOXYLATE SYNTHASE"/>
    <property type="match status" value="1"/>
</dbReference>
<evidence type="ECO:0000313" key="6">
    <source>
        <dbReference type="Proteomes" id="UP000823937"/>
    </source>
</evidence>
<gene>
    <name evidence="3 5" type="primary">menH</name>
    <name evidence="5" type="ORF">H9895_03060</name>
</gene>
<dbReference type="InterPro" id="IPR022485">
    <property type="entry name" value="SHCHC_synthase_MenH"/>
</dbReference>
<evidence type="ECO:0000256" key="2">
    <source>
        <dbReference type="ARBA" id="ARBA00023239"/>
    </source>
</evidence>
<dbReference type="InterPro" id="IPR000073">
    <property type="entry name" value="AB_hydrolase_1"/>
</dbReference>
<feature type="domain" description="AB hydrolase-1" evidence="4">
    <location>
        <begin position="28"/>
        <end position="257"/>
    </location>
</feature>
<dbReference type="NCBIfam" id="TIGR03695">
    <property type="entry name" value="menH_SHCHC"/>
    <property type="match status" value="1"/>
</dbReference>
<sequence length="272" mass="30369">MSNKHEDQFFTIGDATYRYRVEGTGDMLVLLHGFTGTIHTWDMLTETLREQFTVLRIDLPGHGKTTCSTGRTMEQFSNDLHALLEKLEVQKCTLLGYSLGGRTALSFAQFFPEKVQALLLESASPGLATEAERTARVARDEVLAKKIETNGVKAFVAAWENIPLFATQKALPEAVRATIRAERLSQCEVGLAMSLRTMGTGVQASWWDKLDAMTMPVTLIVGEQDEKFVQINEKMVRSLCCGELFVVAQAGHCVHVEQVEKFAKIVWKQLIK</sequence>
<comment type="pathway">
    <text evidence="3">Quinol/quinone metabolism; menaquinone biosynthesis.</text>
</comment>
<reference evidence="5" key="2">
    <citation type="submission" date="2021-04" db="EMBL/GenBank/DDBJ databases">
        <authorList>
            <person name="Gilroy R."/>
        </authorList>
    </citation>
    <scope>NUCLEOTIDE SEQUENCE</scope>
    <source>
        <strain evidence="5">CHK169-2315</strain>
    </source>
</reference>
<evidence type="ECO:0000256" key="3">
    <source>
        <dbReference type="HAMAP-Rule" id="MF_01660"/>
    </source>
</evidence>
<protein>
    <recommendedName>
        <fullName evidence="3">Putative 2-succinyl-6-hydroxy-2,4-cyclohexadiene-1-carboxylate synthase</fullName>
        <shortName evidence="3">SHCHC synthase</shortName>
        <ecNumber evidence="3">4.2.99.20</ecNumber>
    </recommendedName>
</protein>
<dbReference type="AlphaFoldDB" id="A0A9D1PLA1"/>
<comment type="similarity">
    <text evidence="3">Belongs to the AB hydrolase superfamily. MenH family.</text>
</comment>
<evidence type="ECO:0000256" key="1">
    <source>
        <dbReference type="ARBA" id="ARBA00022428"/>
    </source>
</evidence>
<dbReference type="InterPro" id="IPR029058">
    <property type="entry name" value="AB_hydrolase_fold"/>
</dbReference>